<name>A0A8H7MDA0_9PLEO</name>
<dbReference type="PANTHER" id="PTHR42791:SF16">
    <property type="entry name" value="N-ACETYLTRANSFERASE DOMAIN-CONTAINING PROTEIN"/>
    <property type="match status" value="1"/>
</dbReference>
<comment type="caution">
    <text evidence="2">The sequence shown here is derived from an EMBL/GenBank/DDBJ whole genome shotgun (WGS) entry which is preliminary data.</text>
</comment>
<dbReference type="SUPFAM" id="SSF55729">
    <property type="entry name" value="Acyl-CoA N-acyltransferases (Nat)"/>
    <property type="match status" value="1"/>
</dbReference>
<accession>A0A8H7MDA0</accession>
<dbReference type="AlphaFoldDB" id="A0A8H7MDA0"/>
<feature type="domain" description="N-acetyltransferase" evidence="1">
    <location>
        <begin position="1"/>
        <end position="214"/>
    </location>
</feature>
<dbReference type="OrthoDB" id="2115692at2759"/>
<gene>
    <name evidence="2" type="ORF">EKO04_011547</name>
</gene>
<keyword evidence="3" id="KW-1185">Reference proteome</keyword>
<dbReference type="Pfam" id="PF13673">
    <property type="entry name" value="Acetyltransf_10"/>
    <property type="match status" value="1"/>
</dbReference>
<dbReference type="EMBL" id="RZGK01000023">
    <property type="protein sequence ID" value="KAF9690505.1"/>
    <property type="molecule type" value="Genomic_DNA"/>
</dbReference>
<dbReference type="InterPro" id="IPR016181">
    <property type="entry name" value="Acyl_CoA_acyltransferase"/>
</dbReference>
<dbReference type="InterPro" id="IPR000182">
    <property type="entry name" value="GNAT_dom"/>
</dbReference>
<dbReference type="Proteomes" id="UP000651452">
    <property type="component" value="Unassembled WGS sequence"/>
</dbReference>
<reference evidence="2" key="1">
    <citation type="submission" date="2018-12" db="EMBL/GenBank/DDBJ databases">
        <authorList>
            <person name="Syme R.A."/>
            <person name="Farfan-Caceres L."/>
            <person name="Lichtenzveig J."/>
        </authorList>
    </citation>
    <scope>NUCLEOTIDE SEQUENCE</scope>
    <source>
        <strain evidence="2">Al4</strain>
    </source>
</reference>
<dbReference type="Gene3D" id="3.40.630.30">
    <property type="match status" value="1"/>
</dbReference>
<evidence type="ECO:0000313" key="3">
    <source>
        <dbReference type="Proteomes" id="UP000651452"/>
    </source>
</evidence>
<proteinExistence type="predicted"/>
<reference evidence="2" key="2">
    <citation type="submission" date="2020-09" db="EMBL/GenBank/DDBJ databases">
        <title>Reference genome assembly for Australian Ascochyta lentis isolate Al4.</title>
        <authorList>
            <person name="Lee R.C."/>
            <person name="Farfan-Caceres L.M."/>
            <person name="Debler J.W."/>
            <person name="Williams A.H."/>
            <person name="Henares B.M."/>
        </authorList>
    </citation>
    <scope>NUCLEOTIDE SEQUENCE</scope>
    <source>
        <strain evidence="2">Al4</strain>
    </source>
</reference>
<sequence length="235" mass="26155">MHLRPAQPSDEPAIVDICTRAFFDEDLFGRIIHPRRAEYPQDVQIFWHESLRNDWSSPLNKVIVAVSSDHGGHEKIVGAAIWQRQGDDAGAQSVMAEWADPGPWPALASTHNRALEPSRKNILQDSASYTKHYWSGPCAVNWYLSLCFVDPDVKGRGAGRLLVRWGLDRAEEEGIRASVIASEGSEVFYMKCGFDEIVGNANEGLGNPLQKLNVRGGNILFMWVRDGENTGKKSP</sequence>
<dbReference type="PANTHER" id="PTHR42791">
    <property type="entry name" value="GNAT FAMILY ACETYLTRANSFERASE"/>
    <property type="match status" value="1"/>
</dbReference>
<dbReference type="GO" id="GO:0016747">
    <property type="term" value="F:acyltransferase activity, transferring groups other than amino-acyl groups"/>
    <property type="evidence" value="ECO:0007669"/>
    <property type="project" value="InterPro"/>
</dbReference>
<dbReference type="InterPro" id="IPR052523">
    <property type="entry name" value="Trichothecene_AcTrans"/>
</dbReference>
<dbReference type="PROSITE" id="PS51186">
    <property type="entry name" value="GNAT"/>
    <property type="match status" value="1"/>
</dbReference>
<protein>
    <recommendedName>
        <fullName evidence="1">N-acetyltransferase domain-containing protein</fullName>
    </recommendedName>
</protein>
<organism evidence="2 3">
    <name type="scientific">Ascochyta lentis</name>
    <dbReference type="NCBI Taxonomy" id="205686"/>
    <lineage>
        <taxon>Eukaryota</taxon>
        <taxon>Fungi</taxon>
        <taxon>Dikarya</taxon>
        <taxon>Ascomycota</taxon>
        <taxon>Pezizomycotina</taxon>
        <taxon>Dothideomycetes</taxon>
        <taxon>Pleosporomycetidae</taxon>
        <taxon>Pleosporales</taxon>
        <taxon>Pleosporineae</taxon>
        <taxon>Didymellaceae</taxon>
        <taxon>Ascochyta</taxon>
    </lineage>
</organism>
<evidence type="ECO:0000259" key="1">
    <source>
        <dbReference type="PROSITE" id="PS51186"/>
    </source>
</evidence>
<dbReference type="CDD" id="cd04301">
    <property type="entry name" value="NAT_SF"/>
    <property type="match status" value="1"/>
</dbReference>
<evidence type="ECO:0000313" key="2">
    <source>
        <dbReference type="EMBL" id="KAF9690505.1"/>
    </source>
</evidence>